<sequence length="91" mass="10551">MSDEYQSVKQELKALLADRKELEDKLDKLQQEIYDKESEYFDVDGGSKSYHNILRGFDGMSRTQSNNSNMTNNDRIFSLSSASYVKQVQDQ</sequence>
<comment type="similarity">
    <text evidence="2 9">Belongs to the EAF6 family.</text>
</comment>
<dbReference type="InterPro" id="IPR015418">
    <property type="entry name" value="Eaf6"/>
</dbReference>
<keyword evidence="8 9" id="KW-0539">Nucleus</keyword>
<dbReference type="VEuPathDB" id="FungiDB:GVI51_M09251"/>
<dbReference type="GO" id="GO:1990468">
    <property type="term" value="C:NuA3b histone acetyltransferase complex"/>
    <property type="evidence" value="ECO:0007669"/>
    <property type="project" value="EnsemblFungi"/>
</dbReference>
<dbReference type="EMBL" id="LLZZ01000117">
    <property type="protein sequence ID" value="KTB04204.1"/>
    <property type="molecule type" value="Genomic_DNA"/>
</dbReference>
<keyword evidence="6" id="KW-0175">Coiled coil</keyword>
<evidence type="ECO:0000256" key="6">
    <source>
        <dbReference type="ARBA" id="ARBA00023054"/>
    </source>
</evidence>
<dbReference type="OMA" id="FVKQQEG"/>
<dbReference type="VEuPathDB" id="FungiDB:GWK60_M09229"/>
<dbReference type="AlphaFoldDB" id="A0A0W0DPW6"/>
<evidence type="ECO:0000256" key="8">
    <source>
        <dbReference type="ARBA" id="ARBA00023242"/>
    </source>
</evidence>
<gene>
    <name evidence="10" type="ORF">AO440_004251</name>
</gene>
<evidence type="ECO:0000313" key="10">
    <source>
        <dbReference type="EMBL" id="KTB04204.1"/>
    </source>
</evidence>
<reference evidence="10 11" key="1">
    <citation type="submission" date="2015-10" db="EMBL/GenBank/DDBJ databases">
        <title>Draft genomes sequences of Candida glabrata isolates 1A, 1B, 2A, 2B, 3A and 3B.</title>
        <authorList>
            <person name="Haavelsrud O.E."/>
            <person name="Gaustad P."/>
        </authorList>
    </citation>
    <scope>NUCLEOTIDE SEQUENCE [LARGE SCALE GENOMIC DNA]</scope>
    <source>
        <strain evidence="10">910700640</strain>
    </source>
</reference>
<comment type="caution">
    <text evidence="10">The sequence shown here is derived from an EMBL/GenBank/DDBJ whole genome shotgun (WGS) entry which is preliminary data.</text>
</comment>
<name>A0A0W0DPW6_CANGB</name>
<dbReference type="GO" id="GO:0006281">
    <property type="term" value="P:DNA repair"/>
    <property type="evidence" value="ECO:0007669"/>
    <property type="project" value="UniProtKB-UniRule"/>
</dbReference>
<dbReference type="VEuPathDB" id="FungiDB:GW608_M09229"/>
<dbReference type="VEuPathDB" id="FungiDB:CAGL0M09295g"/>
<dbReference type="Proteomes" id="UP000054886">
    <property type="component" value="Unassembled WGS sequence"/>
</dbReference>
<keyword evidence="7 9" id="KW-0804">Transcription</keyword>
<accession>A0A0W0DPW6</accession>
<dbReference type="PhylomeDB" id="A0A0W0DPW6"/>
<evidence type="ECO:0000256" key="9">
    <source>
        <dbReference type="RuleBase" id="RU368022"/>
    </source>
</evidence>
<evidence type="ECO:0000313" key="11">
    <source>
        <dbReference type="Proteomes" id="UP000054886"/>
    </source>
</evidence>
<evidence type="ECO:0000256" key="5">
    <source>
        <dbReference type="ARBA" id="ARBA00023015"/>
    </source>
</evidence>
<comment type="function">
    <text evidence="9">Component of the NuA4 histone acetyltransferase complex which is involved in transcriptional activation of selected genes principally by acetylation of nucleosomal histone H4 and H2A. The NuA4 complex is also involved in DNA repair.</text>
</comment>
<evidence type="ECO:0000256" key="4">
    <source>
        <dbReference type="ARBA" id="ARBA00022853"/>
    </source>
</evidence>
<dbReference type="SMR" id="A0A0W0DPW6"/>
<dbReference type="GO" id="GO:0035267">
    <property type="term" value="C:NuA4 histone acetyltransferase complex"/>
    <property type="evidence" value="ECO:0007669"/>
    <property type="project" value="UniProtKB-UniRule"/>
</dbReference>
<dbReference type="GO" id="GO:1990467">
    <property type="term" value="C:NuA3a histone acetyltransferase complex"/>
    <property type="evidence" value="ECO:0007669"/>
    <property type="project" value="EnsemblFungi"/>
</dbReference>
<dbReference type="GO" id="GO:0005634">
    <property type="term" value="C:nucleus"/>
    <property type="evidence" value="ECO:0007669"/>
    <property type="project" value="UniProtKB-SubCell"/>
</dbReference>
<organism evidence="10 11">
    <name type="scientific">Candida glabrata</name>
    <name type="common">Yeast</name>
    <name type="synonym">Torulopsis glabrata</name>
    <dbReference type="NCBI Taxonomy" id="5478"/>
    <lineage>
        <taxon>Eukaryota</taxon>
        <taxon>Fungi</taxon>
        <taxon>Dikarya</taxon>
        <taxon>Ascomycota</taxon>
        <taxon>Saccharomycotina</taxon>
        <taxon>Saccharomycetes</taxon>
        <taxon>Saccharomycetales</taxon>
        <taxon>Saccharomycetaceae</taxon>
        <taxon>Nakaseomyces</taxon>
    </lineage>
</organism>
<keyword evidence="9" id="KW-0234">DNA repair</keyword>
<evidence type="ECO:0000256" key="3">
    <source>
        <dbReference type="ARBA" id="ARBA00018504"/>
    </source>
</evidence>
<dbReference type="Pfam" id="PF09340">
    <property type="entry name" value="NuA4"/>
    <property type="match status" value="1"/>
</dbReference>
<keyword evidence="5 9" id="KW-0805">Transcription regulation</keyword>
<dbReference type="VEuPathDB" id="FungiDB:B1J91_M09295g"/>
<dbReference type="PANTHER" id="PTHR13476">
    <property type="entry name" value="CHROMATIN MODIFICATION-RELATED PROTEIN MEAF6"/>
    <property type="match status" value="1"/>
</dbReference>
<evidence type="ECO:0000256" key="7">
    <source>
        <dbReference type="ARBA" id="ARBA00023163"/>
    </source>
</evidence>
<keyword evidence="9" id="KW-0227">DNA damage</keyword>
<dbReference type="OrthoDB" id="440324at2759"/>
<evidence type="ECO:0000256" key="2">
    <source>
        <dbReference type="ARBA" id="ARBA00010916"/>
    </source>
</evidence>
<dbReference type="GO" id="GO:0006325">
    <property type="term" value="P:chromatin organization"/>
    <property type="evidence" value="ECO:0007669"/>
    <property type="project" value="UniProtKB-KW"/>
</dbReference>
<keyword evidence="4 9" id="KW-0156">Chromatin regulator</keyword>
<evidence type="ECO:0000256" key="1">
    <source>
        <dbReference type="ARBA" id="ARBA00004123"/>
    </source>
</evidence>
<comment type="subunit">
    <text evidence="9">Component of the NuA4 histone acetyltransferase complex.</text>
</comment>
<comment type="subcellular location">
    <subcellularLocation>
        <location evidence="1 9">Nucleus</location>
    </subcellularLocation>
</comment>
<protein>
    <recommendedName>
        <fullName evidence="3 9">Chromatin modification-related protein EAF6</fullName>
    </recommendedName>
</protein>
<proteinExistence type="inferred from homology"/>